<evidence type="ECO:0000313" key="2">
    <source>
        <dbReference type="Proteomes" id="UP000699462"/>
    </source>
</evidence>
<dbReference type="OrthoDB" id="10419202at2759"/>
<dbReference type="AlphaFoldDB" id="A0A8T0DB12"/>
<accession>A0A8T0DB12</accession>
<dbReference type="EMBL" id="JTDF01007424">
    <property type="protein sequence ID" value="KAF8565033.1"/>
    <property type="molecule type" value="Genomic_DNA"/>
</dbReference>
<dbReference type="Proteomes" id="UP000699462">
    <property type="component" value="Unassembled WGS sequence"/>
</dbReference>
<gene>
    <name evidence="1" type="ORF">P879_10957</name>
</gene>
<name>A0A8T0DB12_9TREM</name>
<keyword evidence="2" id="KW-1185">Reference proteome</keyword>
<evidence type="ECO:0000313" key="1">
    <source>
        <dbReference type="EMBL" id="KAF8565033.1"/>
    </source>
</evidence>
<proteinExistence type="predicted"/>
<comment type="caution">
    <text evidence="1">The sequence shown here is derived from an EMBL/GenBank/DDBJ whole genome shotgun (WGS) entry which is preliminary data.</text>
</comment>
<protein>
    <submittedName>
        <fullName evidence="1">Uncharacterized protein</fullName>
    </submittedName>
</protein>
<reference evidence="1 2" key="1">
    <citation type="submission" date="2019-07" db="EMBL/GenBank/DDBJ databases">
        <title>Annotation for the trematode Paragonimus westermani.</title>
        <authorList>
            <person name="Choi Y.-J."/>
        </authorList>
    </citation>
    <scope>NUCLEOTIDE SEQUENCE [LARGE SCALE GENOMIC DNA]</scope>
    <source>
        <strain evidence="1">180907_Pwestermani</strain>
    </source>
</reference>
<sequence>MQPAYGASPFLVPSSMYQLPHQHDMFFRAAMYDAPLAARAYEALNTAQPQTANQKSRVSVLLNGGYCYQFTLMKNPTSTGLPHNIMDVTPIRCPHGVFS</sequence>
<organism evidence="1 2">
    <name type="scientific">Paragonimus westermani</name>
    <dbReference type="NCBI Taxonomy" id="34504"/>
    <lineage>
        <taxon>Eukaryota</taxon>
        <taxon>Metazoa</taxon>
        <taxon>Spiralia</taxon>
        <taxon>Lophotrochozoa</taxon>
        <taxon>Platyhelminthes</taxon>
        <taxon>Trematoda</taxon>
        <taxon>Digenea</taxon>
        <taxon>Plagiorchiida</taxon>
        <taxon>Troglotremata</taxon>
        <taxon>Troglotrematidae</taxon>
        <taxon>Paragonimus</taxon>
    </lineage>
</organism>